<dbReference type="AlphaFoldDB" id="A0A7R8H7A0"/>
<dbReference type="Gene3D" id="3.40.50.1010">
    <property type="entry name" value="5'-nuclease"/>
    <property type="match status" value="1"/>
</dbReference>
<organism evidence="2 3">
    <name type="scientific">Lepeophtheirus salmonis</name>
    <name type="common">Salmon louse</name>
    <name type="synonym">Caligus salmonis</name>
    <dbReference type="NCBI Taxonomy" id="72036"/>
    <lineage>
        <taxon>Eukaryota</taxon>
        <taxon>Metazoa</taxon>
        <taxon>Ecdysozoa</taxon>
        <taxon>Arthropoda</taxon>
        <taxon>Crustacea</taxon>
        <taxon>Multicrustacea</taxon>
        <taxon>Hexanauplia</taxon>
        <taxon>Copepoda</taxon>
        <taxon>Siphonostomatoida</taxon>
        <taxon>Caligidae</taxon>
        <taxon>Lepeophtheirus</taxon>
    </lineage>
</organism>
<feature type="domain" description="PIN" evidence="1">
    <location>
        <begin position="74"/>
        <end position="158"/>
    </location>
</feature>
<evidence type="ECO:0000313" key="3">
    <source>
        <dbReference type="Proteomes" id="UP000675881"/>
    </source>
</evidence>
<dbReference type="OrthoDB" id="5920073at2759"/>
<proteinExistence type="predicted"/>
<dbReference type="Proteomes" id="UP000675881">
    <property type="component" value="Chromosome 4"/>
</dbReference>
<dbReference type="InterPro" id="IPR002716">
    <property type="entry name" value="PIN_dom"/>
</dbReference>
<protein>
    <submittedName>
        <fullName evidence="2">SMG5</fullName>
    </submittedName>
</protein>
<name>A0A7R8H7A0_LEPSM</name>
<accession>A0A7R8H7A0</accession>
<keyword evidence="3" id="KW-1185">Reference proteome</keyword>
<evidence type="ECO:0000313" key="2">
    <source>
        <dbReference type="EMBL" id="CAF2916714.1"/>
    </source>
</evidence>
<gene>
    <name evidence="2" type="ORF">LSAA_8614</name>
</gene>
<dbReference type="Pfam" id="PF13638">
    <property type="entry name" value="PIN_4"/>
    <property type="match status" value="1"/>
</dbReference>
<evidence type="ECO:0000259" key="1">
    <source>
        <dbReference type="Pfam" id="PF13638"/>
    </source>
</evidence>
<sequence length="199" mass="23804">MDKTDLGLVRIKQLVEFKNWLEEIKKKPKFTNEKNIKSDGVNSDEEKRNALMESMAHLWLKQEVENLEEKESKIAVVQELDAMKRTHNGARIAIRWLEWQFKEGNPWLRAQKKYETTALEDIKYPKRKNKEAWHYFEILECCNYFTRLGSTRTVTLLSPQEFDMDVNPIELAKLIGIRIEHVKTFRHCIRRNKQRDVKT</sequence>
<reference evidence="2" key="1">
    <citation type="submission" date="2021-02" db="EMBL/GenBank/DDBJ databases">
        <authorList>
            <person name="Bekaert M."/>
        </authorList>
    </citation>
    <scope>NUCLEOTIDE SEQUENCE</scope>
    <source>
        <strain evidence="2">IoA-00</strain>
    </source>
</reference>
<dbReference type="EMBL" id="HG994583">
    <property type="protein sequence ID" value="CAF2916714.1"/>
    <property type="molecule type" value="Genomic_DNA"/>
</dbReference>